<dbReference type="Pfam" id="PF00436">
    <property type="entry name" value="SSB"/>
    <property type="match status" value="1"/>
</dbReference>
<dbReference type="InterPro" id="IPR000424">
    <property type="entry name" value="Primosome_PriB/ssb"/>
</dbReference>
<evidence type="ECO:0000256" key="3">
    <source>
        <dbReference type="PIRNR" id="PIRNR002070"/>
    </source>
</evidence>
<comment type="caution">
    <text evidence="2">Lacks conserved residue(s) required for the propagation of feature annotation.</text>
</comment>
<dbReference type="SUPFAM" id="SSF50249">
    <property type="entry name" value="Nucleic acid-binding proteins"/>
    <property type="match status" value="1"/>
</dbReference>
<dbReference type="GO" id="GO:0006260">
    <property type="term" value="P:DNA replication"/>
    <property type="evidence" value="ECO:0007669"/>
    <property type="project" value="InterPro"/>
</dbReference>
<dbReference type="PIRSF" id="PIRSF002070">
    <property type="entry name" value="SSB"/>
    <property type="match status" value="1"/>
</dbReference>
<accession>A0AA96I357</accession>
<dbReference type="NCBIfam" id="TIGR00621">
    <property type="entry name" value="ssb"/>
    <property type="match status" value="1"/>
</dbReference>
<keyword evidence="1 2" id="KW-0238">DNA-binding</keyword>
<dbReference type="GO" id="GO:0009295">
    <property type="term" value="C:nucleoid"/>
    <property type="evidence" value="ECO:0007669"/>
    <property type="project" value="TreeGrafter"/>
</dbReference>
<dbReference type="InterPro" id="IPR011344">
    <property type="entry name" value="ssDNA-bd"/>
</dbReference>
<comment type="subunit">
    <text evidence="2">Homotetramer.</text>
</comment>
<dbReference type="PROSITE" id="PS50935">
    <property type="entry name" value="SSB"/>
    <property type="match status" value="1"/>
</dbReference>
<feature type="region of interest" description="Disordered" evidence="4">
    <location>
        <begin position="86"/>
        <end position="112"/>
    </location>
</feature>
<dbReference type="PANTHER" id="PTHR10302:SF27">
    <property type="entry name" value="SINGLE-STRANDED DNA-BINDING PROTEIN"/>
    <property type="match status" value="1"/>
</dbReference>
<evidence type="ECO:0000256" key="2">
    <source>
        <dbReference type="HAMAP-Rule" id="MF_00984"/>
    </source>
</evidence>
<dbReference type="EMBL" id="CP134846">
    <property type="protein sequence ID" value="WNL16263.1"/>
    <property type="molecule type" value="Genomic_DNA"/>
</dbReference>
<dbReference type="Gene3D" id="2.40.50.140">
    <property type="entry name" value="Nucleic acid-binding proteins"/>
    <property type="match status" value="1"/>
</dbReference>
<proteinExistence type="inferred from homology"/>
<dbReference type="HAMAP" id="MF_00984">
    <property type="entry name" value="SSB"/>
    <property type="match status" value="1"/>
</dbReference>
<dbReference type="CDD" id="cd04496">
    <property type="entry name" value="SSB_OBF"/>
    <property type="match status" value="1"/>
</dbReference>
<gene>
    <name evidence="5" type="primary">ssb</name>
    <name evidence="5" type="ORF">RJG54_08570</name>
</gene>
<sequence length="112" mass="12704">MYNKSIMVGNLTKDVELKYTPGGLAIGKSSIASSYKYKGQDGAQKEEVCFLEFTMMGRQAEIANQYLRKGSKVLLEGRLVLEQWTDKDGNSRSKHSLRVDEMKMMDSKNNEQ</sequence>
<dbReference type="PANTHER" id="PTHR10302">
    <property type="entry name" value="SINGLE-STRANDED DNA-BINDING PROTEIN"/>
    <property type="match status" value="1"/>
</dbReference>
<evidence type="ECO:0000313" key="5">
    <source>
        <dbReference type="EMBL" id="WNL16263.1"/>
    </source>
</evidence>
<protein>
    <recommendedName>
        <fullName evidence="2 3">Single-stranded DNA-binding protein</fullName>
        <shortName evidence="2">SSB</shortName>
    </recommendedName>
</protein>
<organism evidence="5">
    <name type="scientific">Arcobacter sp. AZ-2023</name>
    <dbReference type="NCBI Taxonomy" id="3074453"/>
    <lineage>
        <taxon>Bacteria</taxon>
        <taxon>Pseudomonadati</taxon>
        <taxon>Campylobacterota</taxon>
        <taxon>Epsilonproteobacteria</taxon>
        <taxon>Campylobacterales</taxon>
        <taxon>Arcobacteraceae</taxon>
        <taxon>Arcobacter</taxon>
    </lineage>
</organism>
<evidence type="ECO:0000256" key="1">
    <source>
        <dbReference type="ARBA" id="ARBA00023125"/>
    </source>
</evidence>
<name>A0AA96I357_9BACT</name>
<dbReference type="GO" id="GO:0003697">
    <property type="term" value="F:single-stranded DNA binding"/>
    <property type="evidence" value="ECO:0007669"/>
    <property type="project" value="UniProtKB-UniRule"/>
</dbReference>
<dbReference type="AlphaFoldDB" id="A0AA96I357"/>
<reference evidence="5" key="1">
    <citation type="submission" date="2023-09" db="EMBL/GenBank/DDBJ databases">
        <title>Arcobacter tbilisiensis sp. nov. isolated from chicken meat in Tbilisi, Georgia.</title>
        <authorList>
            <person name="Matthias R."/>
            <person name="Zautner A.E."/>
        </authorList>
    </citation>
    <scope>NUCLEOTIDE SEQUENCE</scope>
    <source>
        <strain evidence="5">LEO 107</strain>
    </source>
</reference>
<dbReference type="InterPro" id="IPR012340">
    <property type="entry name" value="NA-bd_OB-fold"/>
</dbReference>
<evidence type="ECO:0000256" key="4">
    <source>
        <dbReference type="SAM" id="MobiDB-lite"/>
    </source>
</evidence>